<accession>A0A0A0JN58</accession>
<feature type="chain" id="PRO_5001964515" evidence="1">
    <location>
        <begin position="28"/>
        <end position="389"/>
    </location>
</feature>
<evidence type="ECO:0000313" key="2">
    <source>
        <dbReference type="EMBL" id="KGN38880.1"/>
    </source>
</evidence>
<name>A0A0A0JN58_9MICO</name>
<dbReference type="AlphaFoldDB" id="A0A0A0JN58"/>
<keyword evidence="3" id="KW-1185">Reference proteome</keyword>
<dbReference type="eggNOG" id="ENOG5032QYN">
    <property type="taxonomic scope" value="Bacteria"/>
</dbReference>
<dbReference type="Proteomes" id="UP000030011">
    <property type="component" value="Unassembled WGS sequence"/>
</dbReference>
<comment type="caution">
    <text evidence="2">The sequence shown here is derived from an EMBL/GenBank/DDBJ whole genome shotgun (WGS) entry which is preliminary data.</text>
</comment>
<gene>
    <name evidence="2" type="ORF">N803_08680</name>
</gene>
<dbReference type="EMBL" id="AVPK01000002">
    <property type="protein sequence ID" value="KGN38880.1"/>
    <property type="molecule type" value="Genomic_DNA"/>
</dbReference>
<dbReference type="STRING" id="1385521.N803_08680"/>
<proteinExistence type="predicted"/>
<reference evidence="2 3" key="1">
    <citation type="submission" date="2013-08" db="EMBL/GenBank/DDBJ databases">
        <title>The genome sequence of Knoellia subterranea.</title>
        <authorList>
            <person name="Zhu W."/>
            <person name="Wang G."/>
        </authorList>
    </citation>
    <scope>NUCLEOTIDE SEQUENCE [LARGE SCALE GENOMIC DNA]</scope>
    <source>
        <strain evidence="2 3">KCTC 19937</strain>
    </source>
</reference>
<feature type="signal peptide" evidence="1">
    <location>
        <begin position="1"/>
        <end position="27"/>
    </location>
</feature>
<protein>
    <submittedName>
        <fullName evidence="2">Uncharacterized protein</fullName>
    </submittedName>
</protein>
<evidence type="ECO:0000256" key="1">
    <source>
        <dbReference type="SAM" id="SignalP"/>
    </source>
</evidence>
<sequence length="389" mass="40057">MTSVSLRPLLVTTAVLSVLLPATGCTSDDSATPAPRPSVGARLDWQRLSLPEGQSPVTLTVTEDRVLVGTYGASRPHPHLLSTTDGDTWHEVPLAPRSPYAFEGRWFQIVTHAGRVDAIAGARGGAHGNYRWTTWTGTEDGVAEQEQPFGVFGSYGAGDLAGIAYAAGSPVILGAWQSERTGLDIATWTRAGTRWSRQPSTATPLGSTAESLAAGTAIASAGDGVVVAGSVTRLASGSVTVGAALWSAPGSGGPWTRLDLPGAPATDGPGLADSATCTPHSCLVVGTEDGRFAGWDVTEGAARRADGIPEISVTENRSVVAPVMVGEKDDIVLVPTPRGAVVARRAGTTWSTTDGPSGTPTAAIPHGNDLWVITTDVQGGGTLWRARVR</sequence>
<keyword evidence="1" id="KW-0732">Signal</keyword>
<evidence type="ECO:0000313" key="3">
    <source>
        <dbReference type="Proteomes" id="UP000030011"/>
    </source>
</evidence>
<organism evidence="2 3">
    <name type="scientific">Knoellia subterranea KCTC 19937</name>
    <dbReference type="NCBI Taxonomy" id="1385521"/>
    <lineage>
        <taxon>Bacteria</taxon>
        <taxon>Bacillati</taxon>
        <taxon>Actinomycetota</taxon>
        <taxon>Actinomycetes</taxon>
        <taxon>Micrococcales</taxon>
        <taxon>Intrasporangiaceae</taxon>
        <taxon>Knoellia</taxon>
    </lineage>
</organism>